<dbReference type="EMBL" id="BMSZ01000013">
    <property type="protein sequence ID" value="GGS66043.1"/>
    <property type="molecule type" value="Genomic_DNA"/>
</dbReference>
<accession>A0ABQ2TFU8</accession>
<evidence type="ECO:0000256" key="1">
    <source>
        <dbReference type="ARBA" id="ARBA00004651"/>
    </source>
</evidence>
<proteinExistence type="predicted"/>
<gene>
    <name evidence="8" type="ORF">GCM10010253_46210</name>
</gene>
<evidence type="ECO:0000256" key="4">
    <source>
        <dbReference type="ARBA" id="ARBA00022989"/>
    </source>
</evidence>
<comment type="caution">
    <text evidence="8">The sequence shown here is derived from an EMBL/GenBank/DDBJ whole genome shotgun (WGS) entry which is preliminary data.</text>
</comment>
<keyword evidence="5 6" id="KW-0472">Membrane</keyword>
<protein>
    <submittedName>
        <fullName evidence="8">MFS transporter</fullName>
    </submittedName>
</protein>
<feature type="transmembrane region" description="Helical" evidence="6">
    <location>
        <begin position="88"/>
        <end position="107"/>
    </location>
</feature>
<dbReference type="InterPro" id="IPR020846">
    <property type="entry name" value="MFS_dom"/>
</dbReference>
<dbReference type="SUPFAM" id="SSF103473">
    <property type="entry name" value="MFS general substrate transporter"/>
    <property type="match status" value="1"/>
</dbReference>
<feature type="transmembrane region" description="Helical" evidence="6">
    <location>
        <begin position="313"/>
        <end position="336"/>
    </location>
</feature>
<feature type="transmembrane region" description="Helical" evidence="6">
    <location>
        <begin position="179"/>
        <end position="198"/>
    </location>
</feature>
<keyword evidence="3 6" id="KW-0812">Transmembrane</keyword>
<feature type="transmembrane region" description="Helical" evidence="6">
    <location>
        <begin position="224"/>
        <end position="246"/>
    </location>
</feature>
<dbReference type="PROSITE" id="PS50850">
    <property type="entry name" value="MFS"/>
    <property type="match status" value="1"/>
</dbReference>
<feature type="transmembrane region" description="Helical" evidence="6">
    <location>
        <begin position="61"/>
        <end position="81"/>
    </location>
</feature>
<dbReference type="Pfam" id="PF07690">
    <property type="entry name" value="MFS_1"/>
    <property type="match status" value="1"/>
</dbReference>
<feature type="transmembrane region" description="Helical" evidence="6">
    <location>
        <begin position="258"/>
        <end position="277"/>
    </location>
</feature>
<evidence type="ECO:0000256" key="6">
    <source>
        <dbReference type="SAM" id="Phobius"/>
    </source>
</evidence>
<keyword evidence="9" id="KW-1185">Reference proteome</keyword>
<keyword evidence="2" id="KW-0813">Transport</keyword>
<evidence type="ECO:0000313" key="8">
    <source>
        <dbReference type="EMBL" id="GGS66043.1"/>
    </source>
</evidence>
<dbReference type="PANTHER" id="PTHR43385">
    <property type="entry name" value="RIBOFLAVIN TRANSPORTER RIBJ"/>
    <property type="match status" value="1"/>
</dbReference>
<dbReference type="InterPro" id="IPR052983">
    <property type="entry name" value="MFS_Riboflavin_Transporter"/>
</dbReference>
<feature type="transmembrane region" description="Helical" evidence="6">
    <location>
        <begin position="348"/>
        <end position="368"/>
    </location>
</feature>
<keyword evidence="4 6" id="KW-1133">Transmembrane helix</keyword>
<feature type="transmembrane region" description="Helical" evidence="6">
    <location>
        <begin position="380"/>
        <end position="398"/>
    </location>
</feature>
<feature type="transmembrane region" description="Helical" evidence="6">
    <location>
        <begin position="21"/>
        <end position="41"/>
    </location>
</feature>
<feature type="transmembrane region" description="Helical" evidence="6">
    <location>
        <begin position="286"/>
        <end position="307"/>
    </location>
</feature>
<dbReference type="InterPro" id="IPR011701">
    <property type="entry name" value="MFS"/>
</dbReference>
<comment type="subcellular location">
    <subcellularLocation>
        <location evidence="1">Cell membrane</location>
        <topology evidence="1">Multi-pass membrane protein</topology>
    </subcellularLocation>
</comment>
<name>A0ABQ2TFU8_STRBA</name>
<organism evidence="8 9">
    <name type="scientific">Streptomyces badius</name>
    <dbReference type="NCBI Taxonomy" id="1941"/>
    <lineage>
        <taxon>Bacteria</taxon>
        <taxon>Bacillati</taxon>
        <taxon>Actinomycetota</taxon>
        <taxon>Actinomycetes</taxon>
        <taxon>Kitasatosporales</taxon>
        <taxon>Streptomycetaceae</taxon>
        <taxon>Streptomyces</taxon>
    </lineage>
</organism>
<dbReference type="PANTHER" id="PTHR43385:SF1">
    <property type="entry name" value="RIBOFLAVIN TRANSPORTER RIBJ"/>
    <property type="match status" value="1"/>
</dbReference>
<dbReference type="RefSeq" id="WP_069744615.1">
    <property type="nucleotide sequence ID" value="NZ_BMSZ01000013.1"/>
</dbReference>
<dbReference type="Gene3D" id="1.20.1250.20">
    <property type="entry name" value="MFS general substrate transporter like domains"/>
    <property type="match status" value="1"/>
</dbReference>
<reference evidence="9" key="1">
    <citation type="journal article" date="2019" name="Int. J. Syst. Evol. Microbiol.">
        <title>The Global Catalogue of Microorganisms (GCM) 10K type strain sequencing project: providing services to taxonomists for standard genome sequencing and annotation.</title>
        <authorList>
            <consortium name="The Broad Institute Genomics Platform"/>
            <consortium name="The Broad Institute Genome Sequencing Center for Infectious Disease"/>
            <person name="Wu L."/>
            <person name="Ma J."/>
        </authorList>
    </citation>
    <scope>NUCLEOTIDE SEQUENCE [LARGE SCALE GENOMIC DNA]</scope>
    <source>
        <strain evidence="9">JCM 4350</strain>
    </source>
</reference>
<evidence type="ECO:0000313" key="9">
    <source>
        <dbReference type="Proteomes" id="UP000659767"/>
    </source>
</evidence>
<dbReference type="InterPro" id="IPR036259">
    <property type="entry name" value="MFS_trans_sf"/>
</dbReference>
<feature type="domain" description="Major facilitator superfamily (MFS) profile" evidence="7">
    <location>
        <begin position="223"/>
        <end position="410"/>
    </location>
</feature>
<evidence type="ECO:0000256" key="5">
    <source>
        <dbReference type="ARBA" id="ARBA00023136"/>
    </source>
</evidence>
<evidence type="ECO:0000256" key="3">
    <source>
        <dbReference type="ARBA" id="ARBA00022692"/>
    </source>
</evidence>
<sequence>MPDAKAPEAATGTGVRSRPRAVLPALCATQITSWGIVYYAFPVLLSRITADTGWSTSATTAAFSLALLVSAATGIPIGRVLDRRGPHLVMTGGSVLAVLAVLTVAAAPNLPVFFAAWAAAGVAMAATFYQPAFAALTRWWGPDRIRALTVLTLAGGLASTVFAPLTAALAQHLSWRSTYAALAVILALITIPAHALALRAPWPPAPPAPPATGKGTAVTRSRPFVVLAVAFTLSGFAMYAVVIGLVPLLQERGASTTAAAWALGLGGAGQTLGRTLYAGLAARTSVTARTTVLIALGGATTAALALVPGPVPLLVLLAVLAGVVRGNLTLLQATAVTDRWGTTHYGRLSALLTAPATLAAALAPWAGAALAGPLGGYDRLFLALAGSSLVAAVLARSARTRGGAVLPEHR</sequence>
<feature type="transmembrane region" description="Helical" evidence="6">
    <location>
        <begin position="148"/>
        <end position="173"/>
    </location>
</feature>
<dbReference type="Proteomes" id="UP000659767">
    <property type="component" value="Unassembled WGS sequence"/>
</dbReference>
<feature type="transmembrane region" description="Helical" evidence="6">
    <location>
        <begin position="113"/>
        <end position="136"/>
    </location>
</feature>
<evidence type="ECO:0000256" key="2">
    <source>
        <dbReference type="ARBA" id="ARBA00022448"/>
    </source>
</evidence>
<evidence type="ECO:0000259" key="7">
    <source>
        <dbReference type="PROSITE" id="PS50850"/>
    </source>
</evidence>